<organism evidence="1 2">
    <name type="scientific">Tremella mesenterica</name>
    <name type="common">Jelly fungus</name>
    <dbReference type="NCBI Taxonomy" id="5217"/>
    <lineage>
        <taxon>Eukaryota</taxon>
        <taxon>Fungi</taxon>
        <taxon>Dikarya</taxon>
        <taxon>Basidiomycota</taxon>
        <taxon>Agaricomycotina</taxon>
        <taxon>Tremellomycetes</taxon>
        <taxon>Tremellales</taxon>
        <taxon>Tremellaceae</taxon>
        <taxon>Tremella</taxon>
    </lineage>
</organism>
<evidence type="ECO:0000313" key="2">
    <source>
        <dbReference type="Proteomes" id="UP000289152"/>
    </source>
</evidence>
<reference evidence="1 2" key="1">
    <citation type="submission" date="2016-06" db="EMBL/GenBank/DDBJ databases">
        <title>Evolution of pathogenesis and genome organization in the Tremellales.</title>
        <authorList>
            <person name="Cuomo C."/>
            <person name="Litvintseva A."/>
            <person name="Heitman J."/>
            <person name="Chen Y."/>
            <person name="Sun S."/>
            <person name="Springer D."/>
            <person name="Dromer F."/>
            <person name="Young S."/>
            <person name="Zeng Q."/>
            <person name="Chapman S."/>
            <person name="Gujja S."/>
            <person name="Saif S."/>
            <person name="Birren B."/>
        </authorList>
    </citation>
    <scope>NUCLEOTIDE SEQUENCE [LARGE SCALE GENOMIC DNA]</scope>
    <source>
        <strain evidence="1 2">ATCC 28783</strain>
    </source>
</reference>
<dbReference type="AlphaFoldDB" id="A0A4V1M3D4"/>
<keyword evidence="2" id="KW-1185">Reference proteome</keyword>
<gene>
    <name evidence="1" type="ORF">M231_06264</name>
</gene>
<proteinExistence type="predicted"/>
<comment type="caution">
    <text evidence="1">The sequence shown here is derived from an EMBL/GenBank/DDBJ whole genome shotgun (WGS) entry which is preliminary data.</text>
</comment>
<name>A0A4V1M3D4_TREME</name>
<dbReference type="InParanoid" id="A0A4V1M3D4"/>
<accession>A0A4V1M3D4</accession>
<dbReference type="VEuPathDB" id="FungiDB:TREMEDRAFT_65045"/>
<dbReference type="EMBL" id="SDIL01000096">
    <property type="protein sequence ID" value="RXK36480.1"/>
    <property type="molecule type" value="Genomic_DNA"/>
</dbReference>
<protein>
    <submittedName>
        <fullName evidence="1">Uncharacterized protein</fullName>
    </submittedName>
</protein>
<dbReference type="Proteomes" id="UP000289152">
    <property type="component" value="Unassembled WGS sequence"/>
</dbReference>
<sequence length="174" mass="19794">MYLIGNSTHEAFNEVLLGITLSLLAESYRIFPEPPECLTDPPRYTMKIEHHIWGSRDGNKLVSQLTLKIDNSLSASDNEPEIARSDDNRGWYHTLREHSTIVVPEGTTITGELETFGQNIQRLENKGFRKCSSFILRVETELMRDPSLQHSVGTIAERPEPPDELRMILSRTTS</sequence>
<evidence type="ECO:0000313" key="1">
    <source>
        <dbReference type="EMBL" id="RXK36480.1"/>
    </source>
</evidence>